<comment type="subcellular location">
    <subcellularLocation>
        <location evidence="1">Nucleus</location>
    </subcellularLocation>
</comment>
<comment type="caution">
    <text evidence="7">The sequence shown here is derived from an EMBL/GenBank/DDBJ whole genome shotgun (WGS) entry which is preliminary data.</text>
</comment>
<dbReference type="PROSITE" id="PS50172">
    <property type="entry name" value="BRCT"/>
    <property type="match status" value="2"/>
</dbReference>
<dbReference type="Pfam" id="PF12738">
    <property type="entry name" value="PTCB-BRCT"/>
    <property type="match status" value="1"/>
</dbReference>
<dbReference type="Pfam" id="PF16589">
    <property type="entry name" value="BRCT_2"/>
    <property type="match status" value="1"/>
</dbReference>
<dbReference type="Proteomes" id="UP000593567">
    <property type="component" value="Unassembled WGS sequence"/>
</dbReference>
<evidence type="ECO:0000313" key="8">
    <source>
        <dbReference type="Proteomes" id="UP000593567"/>
    </source>
</evidence>
<organism evidence="7 8">
    <name type="scientific">Bugula neritina</name>
    <name type="common">Brown bryozoan</name>
    <name type="synonym">Sertularia neritina</name>
    <dbReference type="NCBI Taxonomy" id="10212"/>
    <lineage>
        <taxon>Eukaryota</taxon>
        <taxon>Metazoa</taxon>
        <taxon>Spiralia</taxon>
        <taxon>Lophotrochozoa</taxon>
        <taxon>Bryozoa</taxon>
        <taxon>Gymnolaemata</taxon>
        <taxon>Cheilostomatida</taxon>
        <taxon>Flustrina</taxon>
        <taxon>Buguloidea</taxon>
        <taxon>Bugulidae</taxon>
        <taxon>Bugula</taxon>
    </lineage>
</organism>
<gene>
    <name evidence="7" type="ORF">EB796_010430</name>
</gene>
<protein>
    <recommendedName>
        <fullName evidence="4">PAX-interacting protein 1</fullName>
    </recommendedName>
    <alternativeName>
        <fullName evidence="5">PAX transactivation activation domain-interacting protein</fullName>
    </alternativeName>
</protein>
<evidence type="ECO:0000256" key="4">
    <source>
        <dbReference type="ARBA" id="ARBA00023858"/>
    </source>
</evidence>
<evidence type="ECO:0000256" key="2">
    <source>
        <dbReference type="ARBA" id="ARBA00022763"/>
    </source>
</evidence>
<keyword evidence="2" id="KW-0227">DNA damage</keyword>
<evidence type="ECO:0000313" key="7">
    <source>
        <dbReference type="EMBL" id="KAF6031194.1"/>
    </source>
</evidence>
<dbReference type="GO" id="GO:0044666">
    <property type="term" value="C:MLL3/4 complex"/>
    <property type="evidence" value="ECO:0007669"/>
    <property type="project" value="TreeGrafter"/>
</dbReference>
<evidence type="ECO:0000256" key="3">
    <source>
        <dbReference type="ARBA" id="ARBA00023242"/>
    </source>
</evidence>
<reference evidence="7" key="1">
    <citation type="submission" date="2020-06" db="EMBL/GenBank/DDBJ databases">
        <title>Draft genome of Bugula neritina, a colonial animal packing powerful symbionts and potential medicines.</title>
        <authorList>
            <person name="Rayko M."/>
        </authorList>
    </citation>
    <scope>NUCLEOTIDE SEQUENCE [LARGE SCALE GENOMIC DNA]</scope>
    <source>
        <strain evidence="7">Kwan_BN1</strain>
    </source>
</reference>
<keyword evidence="3" id="KW-0539">Nucleus</keyword>
<dbReference type="PANTHER" id="PTHR23196:SF1">
    <property type="entry name" value="PAX-INTERACTING PROTEIN 1"/>
    <property type="match status" value="1"/>
</dbReference>
<dbReference type="Gene3D" id="3.40.50.10190">
    <property type="entry name" value="BRCT domain"/>
    <property type="match status" value="3"/>
</dbReference>
<dbReference type="InterPro" id="IPR001357">
    <property type="entry name" value="BRCT_dom"/>
</dbReference>
<dbReference type="Pfam" id="PF16770">
    <property type="entry name" value="RTT107_BRCT_5"/>
    <property type="match status" value="1"/>
</dbReference>
<evidence type="ECO:0000259" key="6">
    <source>
        <dbReference type="PROSITE" id="PS50172"/>
    </source>
</evidence>
<dbReference type="InterPro" id="IPR036420">
    <property type="entry name" value="BRCT_dom_sf"/>
</dbReference>
<evidence type="ECO:0000256" key="1">
    <source>
        <dbReference type="ARBA" id="ARBA00004123"/>
    </source>
</evidence>
<dbReference type="OrthoDB" id="342264at2759"/>
<dbReference type="AlphaFoldDB" id="A0A7J7JZR6"/>
<feature type="domain" description="BRCT" evidence="6">
    <location>
        <begin position="189"/>
        <end position="270"/>
    </location>
</feature>
<dbReference type="InterPro" id="IPR051579">
    <property type="entry name" value="DDR_Transcriptional_Reg"/>
</dbReference>
<dbReference type="PANTHER" id="PTHR23196">
    <property type="entry name" value="PAX TRANSCRIPTION ACTIVATION DOMAIN INTERACTING PROTEIN"/>
    <property type="match status" value="1"/>
</dbReference>
<proteinExistence type="predicted"/>
<accession>A0A7J7JZR6</accession>
<dbReference type="EMBL" id="VXIV02001632">
    <property type="protein sequence ID" value="KAF6031194.1"/>
    <property type="molecule type" value="Genomic_DNA"/>
</dbReference>
<feature type="domain" description="BRCT" evidence="6">
    <location>
        <begin position="39"/>
        <end position="91"/>
    </location>
</feature>
<dbReference type="SMART" id="SM00292">
    <property type="entry name" value="BRCT"/>
    <property type="match status" value="3"/>
</dbReference>
<sequence>MEPPWRAHHLPHPHSSGLQLCANQVVGVTGFCLEERWILHAFVRMIGASFTNYLARSNTILICKKLEGEKVTKAQEWGIECVNVQWLSELVLGNLRALKLPIDRKYKVFNKPDDFAIDQSMAASVMSGWRVPLKIPKDNCRKFKPSSKSTEAGWDNKRKADGDTFTHPNKRIKLQEIQNTSSNLPKGHRPHVVLTGYTVREKEKYSDIVRSLGGVVCEDVRKCTHLIAEKVLRTPNFLLAMNYCSYISSSEWITESMKSGHFVDERVFTLQNSDAGSMWNILEALERRNNQGKPFADLQFHLTPGVSLSTSLSRNFLSELITAAGGSIQSPDEKRWSVRKILENVKNSQVCTHCLSFVVLNGKPTYIVISCKDDVHICMDILRANQDVYSVEFILSGVMNQVAPYDAVLCVKETKQAN</sequence>
<dbReference type="GO" id="GO:0006974">
    <property type="term" value="P:DNA damage response"/>
    <property type="evidence" value="ECO:0007669"/>
    <property type="project" value="UniProtKB-KW"/>
</dbReference>
<dbReference type="SUPFAM" id="SSF52113">
    <property type="entry name" value="BRCT domain"/>
    <property type="match status" value="2"/>
</dbReference>
<evidence type="ECO:0000256" key="5">
    <source>
        <dbReference type="ARBA" id="ARBA00030146"/>
    </source>
</evidence>
<name>A0A7J7JZR6_BUGNE</name>
<keyword evidence="8" id="KW-1185">Reference proteome</keyword>